<dbReference type="InterPro" id="IPR003718">
    <property type="entry name" value="OsmC/Ohr_fam"/>
</dbReference>
<gene>
    <name evidence="2" type="ORF">Aru02nite_66240</name>
</gene>
<reference evidence="2" key="1">
    <citation type="submission" date="2021-01" db="EMBL/GenBank/DDBJ databases">
        <title>Whole genome shotgun sequence of Actinocatenispora rupis NBRC 107355.</title>
        <authorList>
            <person name="Komaki H."/>
            <person name="Tamura T."/>
        </authorList>
    </citation>
    <scope>NUCLEOTIDE SEQUENCE</scope>
    <source>
        <strain evidence="2">NBRC 107355</strain>
    </source>
</reference>
<dbReference type="Pfam" id="PF02566">
    <property type="entry name" value="OsmC"/>
    <property type="match status" value="1"/>
</dbReference>
<dbReference type="PANTHER" id="PTHR33797:SF2">
    <property type="entry name" value="ORGANIC HYDROPEROXIDE RESISTANCE PROTEIN-LIKE"/>
    <property type="match status" value="1"/>
</dbReference>
<sequence>MSNRPTKILYTAEATADGGRAGRVRSTDGAVDLKLAPPVEMGGDGAGSNPEQLFAAGYGACFHSALGVVARRARVDVEGSTVTAKVGIGPTGSGGYGLAVELLVALPGVAPEAARELVEQAHQVCPYSNATRGNIDVTLTLV</sequence>
<dbReference type="InterPro" id="IPR015946">
    <property type="entry name" value="KH_dom-like_a/b"/>
</dbReference>
<dbReference type="InterPro" id="IPR019953">
    <property type="entry name" value="OHR"/>
</dbReference>
<dbReference type="SUPFAM" id="SSF82784">
    <property type="entry name" value="OsmC-like"/>
    <property type="match status" value="1"/>
</dbReference>
<dbReference type="Gene3D" id="3.30.300.20">
    <property type="match status" value="1"/>
</dbReference>
<keyword evidence="3" id="KW-1185">Reference proteome</keyword>
<comment type="caution">
    <text evidence="2">The sequence shown here is derived from an EMBL/GenBank/DDBJ whole genome shotgun (WGS) entry which is preliminary data.</text>
</comment>
<protein>
    <submittedName>
        <fullName evidence="2">Organic hydroperoxide resistance protein</fullName>
    </submittedName>
</protein>
<proteinExistence type="inferred from homology"/>
<dbReference type="NCBIfam" id="TIGR03561">
    <property type="entry name" value="organ_hyd_perox"/>
    <property type="match status" value="1"/>
</dbReference>
<evidence type="ECO:0000313" key="2">
    <source>
        <dbReference type="EMBL" id="GID15735.1"/>
    </source>
</evidence>
<accession>A0A8J3J6I2</accession>
<evidence type="ECO:0000313" key="3">
    <source>
        <dbReference type="Proteomes" id="UP000612808"/>
    </source>
</evidence>
<comment type="similarity">
    <text evidence="1">Belongs to the OsmC/Ohr family.</text>
</comment>
<dbReference type="EMBL" id="BOMB01000047">
    <property type="protein sequence ID" value="GID15735.1"/>
    <property type="molecule type" value="Genomic_DNA"/>
</dbReference>
<evidence type="ECO:0000256" key="1">
    <source>
        <dbReference type="ARBA" id="ARBA00007378"/>
    </source>
</evidence>
<dbReference type="Gene3D" id="2.20.25.10">
    <property type="match status" value="1"/>
</dbReference>
<name>A0A8J3J6I2_9ACTN</name>
<dbReference type="RefSeq" id="WP_203664249.1">
    <property type="nucleotide sequence ID" value="NZ_BAAAZM010000025.1"/>
</dbReference>
<dbReference type="InterPro" id="IPR036102">
    <property type="entry name" value="OsmC/Ohrsf"/>
</dbReference>
<dbReference type="AlphaFoldDB" id="A0A8J3J6I2"/>
<dbReference type="GO" id="GO:0006979">
    <property type="term" value="P:response to oxidative stress"/>
    <property type="evidence" value="ECO:0007669"/>
    <property type="project" value="InterPro"/>
</dbReference>
<dbReference type="Proteomes" id="UP000612808">
    <property type="component" value="Unassembled WGS sequence"/>
</dbReference>
<organism evidence="2 3">
    <name type="scientific">Actinocatenispora rupis</name>
    <dbReference type="NCBI Taxonomy" id="519421"/>
    <lineage>
        <taxon>Bacteria</taxon>
        <taxon>Bacillati</taxon>
        <taxon>Actinomycetota</taxon>
        <taxon>Actinomycetes</taxon>
        <taxon>Micromonosporales</taxon>
        <taxon>Micromonosporaceae</taxon>
        <taxon>Actinocatenispora</taxon>
    </lineage>
</organism>
<dbReference type="PANTHER" id="PTHR33797">
    <property type="entry name" value="ORGANIC HYDROPEROXIDE RESISTANCE PROTEIN-LIKE"/>
    <property type="match status" value="1"/>
</dbReference>